<evidence type="ECO:0000256" key="7">
    <source>
        <dbReference type="ARBA" id="ARBA00022958"/>
    </source>
</evidence>
<keyword evidence="7" id="KW-0630">Potassium</keyword>
<keyword evidence="11" id="KW-0407">Ion channel</keyword>
<dbReference type="GO" id="GO:0008076">
    <property type="term" value="C:voltage-gated potassium channel complex"/>
    <property type="evidence" value="ECO:0007669"/>
    <property type="project" value="InterPro"/>
</dbReference>
<organism evidence="14 15">
    <name type="scientific">Polaribacter aquimarinus</name>
    <dbReference type="NCBI Taxonomy" id="2100726"/>
    <lineage>
        <taxon>Bacteria</taxon>
        <taxon>Pseudomonadati</taxon>
        <taxon>Bacteroidota</taxon>
        <taxon>Flavobacteriia</taxon>
        <taxon>Flavobacteriales</taxon>
        <taxon>Flavobacteriaceae</taxon>
    </lineage>
</organism>
<dbReference type="OrthoDB" id="9799090at2"/>
<dbReference type="EMBL" id="QFFG01000006">
    <property type="protein sequence ID" value="PWG04442.1"/>
    <property type="molecule type" value="Genomic_DNA"/>
</dbReference>
<proteinExistence type="predicted"/>
<evidence type="ECO:0000259" key="13">
    <source>
        <dbReference type="Pfam" id="PF00520"/>
    </source>
</evidence>
<keyword evidence="10 12" id="KW-0472">Membrane</keyword>
<feature type="transmembrane region" description="Helical" evidence="12">
    <location>
        <begin position="188"/>
        <end position="206"/>
    </location>
</feature>
<feature type="domain" description="Ion transport" evidence="13">
    <location>
        <begin position="27"/>
        <end position="241"/>
    </location>
</feature>
<comment type="caution">
    <text evidence="14">The sequence shown here is derived from an EMBL/GenBank/DDBJ whole genome shotgun (WGS) entry which is preliminary data.</text>
</comment>
<evidence type="ECO:0000313" key="15">
    <source>
        <dbReference type="Proteomes" id="UP000245670"/>
    </source>
</evidence>
<gene>
    <name evidence="14" type="ORF">DIS07_13640</name>
</gene>
<evidence type="ECO:0000256" key="10">
    <source>
        <dbReference type="ARBA" id="ARBA00023136"/>
    </source>
</evidence>
<evidence type="ECO:0000256" key="11">
    <source>
        <dbReference type="ARBA" id="ARBA00023303"/>
    </source>
</evidence>
<evidence type="ECO:0000256" key="3">
    <source>
        <dbReference type="ARBA" id="ARBA00022538"/>
    </source>
</evidence>
<comment type="subcellular location">
    <subcellularLocation>
        <location evidence="1">Membrane</location>
        <topology evidence="1">Multi-pass membrane protein</topology>
    </subcellularLocation>
</comment>
<feature type="transmembrane region" description="Helical" evidence="12">
    <location>
        <begin position="154"/>
        <end position="176"/>
    </location>
</feature>
<dbReference type="PANTHER" id="PTHR11537">
    <property type="entry name" value="VOLTAGE-GATED POTASSIUM CHANNEL"/>
    <property type="match status" value="1"/>
</dbReference>
<feature type="transmembrane region" description="Helical" evidence="12">
    <location>
        <begin position="59"/>
        <end position="82"/>
    </location>
</feature>
<dbReference type="Gene3D" id="1.10.287.70">
    <property type="match status" value="1"/>
</dbReference>
<evidence type="ECO:0000256" key="12">
    <source>
        <dbReference type="SAM" id="Phobius"/>
    </source>
</evidence>
<evidence type="ECO:0000256" key="2">
    <source>
        <dbReference type="ARBA" id="ARBA00022448"/>
    </source>
</evidence>
<evidence type="ECO:0000256" key="9">
    <source>
        <dbReference type="ARBA" id="ARBA00023065"/>
    </source>
</evidence>
<dbReference type="InterPro" id="IPR005821">
    <property type="entry name" value="Ion_trans_dom"/>
</dbReference>
<reference evidence="14 15" key="1">
    <citation type="submission" date="2018-05" db="EMBL/GenBank/DDBJ databases">
        <title>Polaribacter aquimarinus sp. nov., isolated from sediment in a sediment of sea.</title>
        <authorList>
            <person name="Lu D."/>
        </authorList>
    </citation>
    <scope>NUCLEOTIDE SEQUENCE [LARGE SCALE GENOMIC DNA]</scope>
    <source>
        <strain evidence="14 15">ZY113</strain>
    </source>
</reference>
<dbReference type="InterPro" id="IPR028325">
    <property type="entry name" value="VG_K_chnl"/>
</dbReference>
<keyword evidence="8 12" id="KW-1133">Transmembrane helix</keyword>
<dbReference type="Pfam" id="PF00520">
    <property type="entry name" value="Ion_trans"/>
    <property type="match status" value="1"/>
</dbReference>
<dbReference type="Proteomes" id="UP000245670">
    <property type="component" value="Unassembled WGS sequence"/>
</dbReference>
<protein>
    <submittedName>
        <fullName evidence="14">Ion transporter</fullName>
    </submittedName>
</protein>
<feature type="transmembrane region" description="Helical" evidence="12">
    <location>
        <begin position="213"/>
        <end position="233"/>
    </location>
</feature>
<dbReference type="AlphaFoldDB" id="A0A2U2J812"/>
<dbReference type="PANTHER" id="PTHR11537:SF254">
    <property type="entry name" value="POTASSIUM VOLTAGE-GATED CHANNEL PROTEIN SHAB"/>
    <property type="match status" value="1"/>
</dbReference>
<keyword evidence="3" id="KW-0633">Potassium transport</keyword>
<keyword evidence="6" id="KW-0851">Voltage-gated channel</keyword>
<evidence type="ECO:0000256" key="1">
    <source>
        <dbReference type="ARBA" id="ARBA00004141"/>
    </source>
</evidence>
<dbReference type="GO" id="GO:0005249">
    <property type="term" value="F:voltage-gated potassium channel activity"/>
    <property type="evidence" value="ECO:0007669"/>
    <property type="project" value="InterPro"/>
</dbReference>
<keyword evidence="15" id="KW-1185">Reference proteome</keyword>
<evidence type="ECO:0000256" key="5">
    <source>
        <dbReference type="ARBA" id="ARBA00022826"/>
    </source>
</evidence>
<dbReference type="SUPFAM" id="SSF81324">
    <property type="entry name" value="Voltage-gated potassium channels"/>
    <property type="match status" value="1"/>
</dbReference>
<keyword evidence="4 12" id="KW-0812">Transmembrane</keyword>
<keyword evidence="5" id="KW-0631">Potassium channel</keyword>
<feature type="transmembrane region" description="Helical" evidence="12">
    <location>
        <begin position="28"/>
        <end position="47"/>
    </location>
</feature>
<keyword evidence="9" id="KW-0406">Ion transport</keyword>
<accession>A0A2U2J812</accession>
<evidence type="ECO:0000256" key="4">
    <source>
        <dbReference type="ARBA" id="ARBA00022692"/>
    </source>
</evidence>
<dbReference type="PRINTS" id="PR00169">
    <property type="entry name" value="KCHANNEL"/>
</dbReference>
<evidence type="ECO:0000313" key="14">
    <source>
        <dbReference type="EMBL" id="PWG04442.1"/>
    </source>
</evidence>
<dbReference type="GO" id="GO:0001508">
    <property type="term" value="P:action potential"/>
    <property type="evidence" value="ECO:0007669"/>
    <property type="project" value="TreeGrafter"/>
</dbReference>
<sequence length="276" mass="31144">MENNTRKISWKTRLHEIIYEADTKEGKFFDVILLIAIITSIVLVMLESVESFDKKYHDFLNIGEWIITILFSIEYLLRIISIQKPLKYIFSFYGVIDLLSTIPKYLSFILVGSHNLAALRALRLLRIFRVLKLGRYIGASNRLLVALKSSRAKIAVFLFFVLIVCIILGTIMYMVEGEENGFTNIPKSIYWAIVTLTTVGFGDIAPQTPLGQLIASVIMILGYSIIAIPTGIVSSEMTKNNANENITNTQSCPSCLKENHKEKAEFCYNCGSILNP</sequence>
<dbReference type="Gene3D" id="1.20.120.350">
    <property type="entry name" value="Voltage-gated potassium channels. Chain C"/>
    <property type="match status" value="1"/>
</dbReference>
<evidence type="ECO:0000256" key="6">
    <source>
        <dbReference type="ARBA" id="ARBA00022882"/>
    </source>
</evidence>
<evidence type="ECO:0000256" key="8">
    <source>
        <dbReference type="ARBA" id="ARBA00022989"/>
    </source>
</evidence>
<name>A0A2U2J812_9FLAO</name>
<dbReference type="RefSeq" id="WP_109405812.1">
    <property type="nucleotide sequence ID" value="NZ_QFFG01000006.1"/>
</dbReference>
<dbReference type="InterPro" id="IPR027359">
    <property type="entry name" value="Volt_channel_dom_sf"/>
</dbReference>
<keyword evidence="2" id="KW-0813">Transport</keyword>